<evidence type="ECO:0000259" key="10">
    <source>
        <dbReference type="PROSITE" id="PS50893"/>
    </source>
</evidence>
<comment type="caution">
    <text evidence="12">The sequence shown here is derived from an EMBL/GenBank/DDBJ whole genome shotgun (WGS) entry which is preliminary data.</text>
</comment>
<sequence length="586" mass="66081">MKELNYLNKYFGKYKFSFLIGIIITIVAQIFSLFTPKLISKSFNEIEEFAKNKNVAISVVQNQLTNNILLIIATTIVAGFLTFLMRQTLIVMSRHIEFDLKNEVFSQYENLSQNFYKKNRTGDLMNRISEDVSKVRMYVGPAVMYTINTIIRFTIVIVYMFNVSPRLTLYTLLPLPILSYAIFKISSEINIRSTVFQQYLSKVSSFTQEIFSGIRVIKAYSLEDQHQNNMIDLANESKSKSLNLAKIQALFGPLMLALIGISNLVVIYFGGLMYINGTIKSIGTIAEFILYVNMLTWPVASLGWVSSMVQEAEASQKRINEFLKIEPEIKNTNPEKSIIEGAISFENVSYTYEDTHITALHDISFTVHKGETLAILGKTGSGKSTIISLISRLYDVSNGQITIDKKEISTVNMFDLRNSIGIVPQDAFLFSDTLKNNIKFGKKEATDDEVKAAAKSAEVHKNIMGFTKKYETILGERGITLSGGQKQRVSIARAIIKNPKILLFDDCLSAVDTETEESILNNLQTICKDKTTIIVSHRVSSAKNADRIIILDEGRIIEQGSHNQLINQEGYYAALYLKQLSEKELQ</sequence>
<dbReference type="InterPro" id="IPR017871">
    <property type="entry name" value="ABC_transporter-like_CS"/>
</dbReference>
<keyword evidence="5" id="KW-0547">Nucleotide-binding</keyword>
<evidence type="ECO:0000256" key="4">
    <source>
        <dbReference type="ARBA" id="ARBA00022692"/>
    </source>
</evidence>
<dbReference type="Pfam" id="PF00005">
    <property type="entry name" value="ABC_tran"/>
    <property type="match status" value="1"/>
</dbReference>
<reference evidence="12 13" key="1">
    <citation type="submission" date="2019-03" db="EMBL/GenBank/DDBJ databases">
        <title>Flavobacterium AR-3-4 sp. nov. isolated from arctic soil.</title>
        <authorList>
            <person name="Chaudhary D.K."/>
        </authorList>
    </citation>
    <scope>NUCLEOTIDE SEQUENCE [LARGE SCALE GENOMIC DNA]</scope>
    <source>
        <strain evidence="12 13">AR-3-4</strain>
    </source>
</reference>
<feature type="transmembrane region" description="Helical" evidence="9">
    <location>
        <begin position="167"/>
        <end position="183"/>
    </location>
</feature>
<evidence type="ECO:0000256" key="6">
    <source>
        <dbReference type="ARBA" id="ARBA00022840"/>
    </source>
</evidence>
<evidence type="ECO:0000259" key="11">
    <source>
        <dbReference type="PROSITE" id="PS50929"/>
    </source>
</evidence>
<dbReference type="SMART" id="SM00382">
    <property type="entry name" value="AAA"/>
    <property type="match status" value="1"/>
</dbReference>
<feature type="transmembrane region" description="Helical" evidence="9">
    <location>
        <begin position="142"/>
        <end position="161"/>
    </location>
</feature>
<keyword evidence="7 9" id="KW-1133">Transmembrane helix</keyword>
<dbReference type="OrthoDB" id="9780296at2"/>
<evidence type="ECO:0000256" key="3">
    <source>
        <dbReference type="ARBA" id="ARBA00022475"/>
    </source>
</evidence>
<dbReference type="GO" id="GO:0016887">
    <property type="term" value="F:ATP hydrolysis activity"/>
    <property type="evidence" value="ECO:0007669"/>
    <property type="project" value="InterPro"/>
</dbReference>
<dbReference type="Gene3D" id="3.40.50.300">
    <property type="entry name" value="P-loop containing nucleotide triphosphate hydrolases"/>
    <property type="match status" value="1"/>
</dbReference>
<feature type="domain" description="ABC transporter" evidence="10">
    <location>
        <begin position="343"/>
        <end position="578"/>
    </location>
</feature>
<name>A0A4R5CF29_9FLAO</name>
<evidence type="ECO:0000313" key="12">
    <source>
        <dbReference type="EMBL" id="TDD98708.1"/>
    </source>
</evidence>
<dbReference type="InterPro" id="IPR011527">
    <property type="entry name" value="ABC1_TM_dom"/>
</dbReference>
<keyword evidence="3" id="KW-1003">Cell membrane</keyword>
<dbReference type="GO" id="GO:0015421">
    <property type="term" value="F:ABC-type oligopeptide transporter activity"/>
    <property type="evidence" value="ECO:0007669"/>
    <property type="project" value="TreeGrafter"/>
</dbReference>
<evidence type="ECO:0000256" key="9">
    <source>
        <dbReference type="SAM" id="Phobius"/>
    </source>
</evidence>
<dbReference type="RefSeq" id="WP_132002859.1">
    <property type="nucleotide sequence ID" value="NZ_SMFK01000002.1"/>
</dbReference>
<dbReference type="PANTHER" id="PTHR43394:SF1">
    <property type="entry name" value="ATP-BINDING CASSETTE SUB-FAMILY B MEMBER 10, MITOCHONDRIAL"/>
    <property type="match status" value="1"/>
</dbReference>
<organism evidence="12 13">
    <name type="scientific">Flavobacterium cellulosilyticum</name>
    <dbReference type="NCBI Taxonomy" id="2541731"/>
    <lineage>
        <taxon>Bacteria</taxon>
        <taxon>Pseudomonadati</taxon>
        <taxon>Bacteroidota</taxon>
        <taxon>Flavobacteriia</taxon>
        <taxon>Flavobacteriales</taxon>
        <taxon>Flavobacteriaceae</taxon>
        <taxon>Flavobacterium</taxon>
    </lineage>
</organism>
<dbReference type="GO" id="GO:0005524">
    <property type="term" value="F:ATP binding"/>
    <property type="evidence" value="ECO:0007669"/>
    <property type="project" value="UniProtKB-KW"/>
</dbReference>
<keyword evidence="4 9" id="KW-0812">Transmembrane</keyword>
<keyword evidence="13" id="KW-1185">Reference proteome</keyword>
<keyword evidence="8 9" id="KW-0472">Membrane</keyword>
<dbReference type="PROSITE" id="PS50929">
    <property type="entry name" value="ABC_TM1F"/>
    <property type="match status" value="1"/>
</dbReference>
<evidence type="ECO:0000256" key="8">
    <source>
        <dbReference type="ARBA" id="ARBA00023136"/>
    </source>
</evidence>
<keyword evidence="2" id="KW-0813">Transport</keyword>
<dbReference type="InterPro" id="IPR039421">
    <property type="entry name" value="Type_1_exporter"/>
</dbReference>
<dbReference type="EMBL" id="SMFK01000002">
    <property type="protein sequence ID" value="TDD98708.1"/>
    <property type="molecule type" value="Genomic_DNA"/>
</dbReference>
<feature type="transmembrane region" description="Helical" evidence="9">
    <location>
        <begin position="16"/>
        <end position="34"/>
    </location>
</feature>
<dbReference type="PANTHER" id="PTHR43394">
    <property type="entry name" value="ATP-DEPENDENT PERMEASE MDL1, MITOCHONDRIAL"/>
    <property type="match status" value="1"/>
</dbReference>
<dbReference type="CDD" id="cd18541">
    <property type="entry name" value="ABC_6TM_TmrB_like"/>
    <property type="match status" value="1"/>
</dbReference>
<gene>
    <name evidence="12" type="ORF">E0F76_06155</name>
</gene>
<dbReference type="InterPro" id="IPR027417">
    <property type="entry name" value="P-loop_NTPase"/>
</dbReference>
<dbReference type="InterPro" id="IPR003593">
    <property type="entry name" value="AAA+_ATPase"/>
</dbReference>
<dbReference type="SUPFAM" id="SSF90123">
    <property type="entry name" value="ABC transporter transmembrane region"/>
    <property type="match status" value="1"/>
</dbReference>
<dbReference type="GO" id="GO:0005886">
    <property type="term" value="C:plasma membrane"/>
    <property type="evidence" value="ECO:0007669"/>
    <property type="project" value="UniProtKB-SubCell"/>
</dbReference>
<protein>
    <submittedName>
        <fullName evidence="12">ABC transporter ATP-binding protein</fullName>
    </submittedName>
</protein>
<feature type="transmembrane region" description="Helical" evidence="9">
    <location>
        <begin position="250"/>
        <end position="276"/>
    </location>
</feature>
<dbReference type="Gene3D" id="1.20.1560.10">
    <property type="entry name" value="ABC transporter type 1, transmembrane domain"/>
    <property type="match status" value="1"/>
</dbReference>
<dbReference type="Pfam" id="PF00664">
    <property type="entry name" value="ABC_membrane"/>
    <property type="match status" value="1"/>
</dbReference>
<dbReference type="PROSITE" id="PS50893">
    <property type="entry name" value="ABC_TRANSPORTER_2"/>
    <property type="match status" value="1"/>
</dbReference>
<evidence type="ECO:0000256" key="2">
    <source>
        <dbReference type="ARBA" id="ARBA00022448"/>
    </source>
</evidence>
<proteinExistence type="predicted"/>
<feature type="domain" description="ABC transmembrane type-1" evidence="11">
    <location>
        <begin position="19"/>
        <end position="311"/>
    </location>
</feature>
<comment type="subcellular location">
    <subcellularLocation>
        <location evidence="1">Cell membrane</location>
        <topology evidence="1">Multi-pass membrane protein</topology>
    </subcellularLocation>
</comment>
<feature type="transmembrane region" description="Helical" evidence="9">
    <location>
        <begin position="68"/>
        <end position="85"/>
    </location>
</feature>
<accession>A0A4R5CF29</accession>
<dbReference type="InterPro" id="IPR003439">
    <property type="entry name" value="ABC_transporter-like_ATP-bd"/>
</dbReference>
<evidence type="ECO:0000256" key="1">
    <source>
        <dbReference type="ARBA" id="ARBA00004651"/>
    </source>
</evidence>
<dbReference type="PROSITE" id="PS00211">
    <property type="entry name" value="ABC_TRANSPORTER_1"/>
    <property type="match status" value="1"/>
</dbReference>
<evidence type="ECO:0000313" key="13">
    <source>
        <dbReference type="Proteomes" id="UP000295479"/>
    </source>
</evidence>
<dbReference type="InterPro" id="IPR036640">
    <property type="entry name" value="ABC1_TM_sf"/>
</dbReference>
<evidence type="ECO:0000256" key="5">
    <source>
        <dbReference type="ARBA" id="ARBA00022741"/>
    </source>
</evidence>
<dbReference type="SUPFAM" id="SSF52540">
    <property type="entry name" value="P-loop containing nucleoside triphosphate hydrolases"/>
    <property type="match status" value="1"/>
</dbReference>
<dbReference type="AlphaFoldDB" id="A0A4R5CF29"/>
<dbReference type="Proteomes" id="UP000295479">
    <property type="component" value="Unassembled WGS sequence"/>
</dbReference>
<dbReference type="FunFam" id="3.40.50.300:FF:000221">
    <property type="entry name" value="Multidrug ABC transporter ATP-binding protein"/>
    <property type="match status" value="1"/>
</dbReference>
<evidence type="ECO:0000256" key="7">
    <source>
        <dbReference type="ARBA" id="ARBA00022989"/>
    </source>
</evidence>
<keyword evidence="6 12" id="KW-0067">ATP-binding</keyword>